<dbReference type="VEuPathDB" id="FungiDB:H257_12880"/>
<dbReference type="GeneID" id="20814876"/>
<evidence type="ECO:0000313" key="1">
    <source>
        <dbReference type="EMBL" id="ETV72096.1"/>
    </source>
</evidence>
<gene>
    <name evidence="1" type="ORF">H257_12880</name>
</gene>
<dbReference type="AlphaFoldDB" id="W4FYN8"/>
<reference evidence="1" key="1">
    <citation type="submission" date="2013-12" db="EMBL/GenBank/DDBJ databases">
        <title>The Genome Sequence of Aphanomyces astaci APO3.</title>
        <authorList>
            <consortium name="The Broad Institute Genomics Platform"/>
            <person name="Russ C."/>
            <person name="Tyler B."/>
            <person name="van West P."/>
            <person name="Dieguez-Uribeondo J."/>
            <person name="Young S.K."/>
            <person name="Zeng Q."/>
            <person name="Gargeya S."/>
            <person name="Fitzgerald M."/>
            <person name="Abouelleil A."/>
            <person name="Alvarado L."/>
            <person name="Chapman S.B."/>
            <person name="Gainer-Dewar J."/>
            <person name="Goldberg J."/>
            <person name="Griggs A."/>
            <person name="Gujja S."/>
            <person name="Hansen M."/>
            <person name="Howarth C."/>
            <person name="Imamovic A."/>
            <person name="Ireland A."/>
            <person name="Larimer J."/>
            <person name="McCowan C."/>
            <person name="Murphy C."/>
            <person name="Pearson M."/>
            <person name="Poon T.W."/>
            <person name="Priest M."/>
            <person name="Roberts A."/>
            <person name="Saif S."/>
            <person name="Shea T."/>
            <person name="Sykes S."/>
            <person name="Wortman J."/>
            <person name="Nusbaum C."/>
            <person name="Birren B."/>
        </authorList>
    </citation>
    <scope>NUCLEOTIDE SEQUENCE [LARGE SCALE GENOMIC DNA]</scope>
    <source>
        <strain evidence="1">APO3</strain>
    </source>
</reference>
<proteinExistence type="predicted"/>
<dbReference type="EMBL" id="KI913156">
    <property type="protein sequence ID" value="ETV72096.1"/>
    <property type="molecule type" value="Genomic_DNA"/>
</dbReference>
<protein>
    <submittedName>
        <fullName evidence="1">Uncharacterized protein</fullName>
    </submittedName>
</protein>
<accession>W4FYN8</accession>
<sequence length="149" mass="16540">MTAMSSAGLALPTRASRMARYCLFFGSSSTARSMLCTARSMNDSSGVFSYFSAYMSPMLKYASSLVGSSVAAASKCSRASTCFSRSLLALYMDPRLAWARDIWDWVASGSFSTRIKYRSKLEMASLLSANLRWLFTWSWACCDKANPKW</sequence>
<organism evidence="1">
    <name type="scientific">Aphanomyces astaci</name>
    <name type="common">Crayfish plague agent</name>
    <dbReference type="NCBI Taxonomy" id="112090"/>
    <lineage>
        <taxon>Eukaryota</taxon>
        <taxon>Sar</taxon>
        <taxon>Stramenopiles</taxon>
        <taxon>Oomycota</taxon>
        <taxon>Saprolegniomycetes</taxon>
        <taxon>Saprolegniales</taxon>
        <taxon>Verrucalvaceae</taxon>
        <taxon>Aphanomyces</taxon>
    </lineage>
</organism>
<dbReference type="RefSeq" id="XP_009838539.1">
    <property type="nucleotide sequence ID" value="XM_009840237.1"/>
</dbReference>
<name>W4FYN8_APHAT</name>